<accession>A0A974PX20</accession>
<dbReference type="AlphaFoldDB" id="A0A974PX20"/>
<evidence type="ECO:0000313" key="1">
    <source>
        <dbReference type="EMBL" id="QRJ63044.1"/>
    </source>
</evidence>
<keyword evidence="2" id="KW-1185">Reference proteome</keyword>
<evidence type="ECO:0000313" key="2">
    <source>
        <dbReference type="Proteomes" id="UP000663444"/>
    </source>
</evidence>
<dbReference type="RefSeq" id="WP_203386572.1">
    <property type="nucleotide sequence ID" value="NZ_CP064781.1"/>
</dbReference>
<sequence>MALKELLQRLLAVEAPWQVVKVRDDLGRGQIDVWVGRGGGRGGWLFGNRQAAPEQETAWRHINLGHARCVVHAPAAAAGDDRLPWSGDGGQPFTRALARQIAGLFREGIKFQSVCTMLDIAVADLWKFKHSLDHGRAGLSGAPALPAEGDASSVPAAEHPVWAMLLDGSLDIDIRVLGLKLFLSKLREQMRLITDDEVRLLKAHEMQRYFVRYERQLGHELAQLRRF</sequence>
<reference evidence="1" key="1">
    <citation type="submission" date="2020-11" db="EMBL/GenBank/DDBJ databases">
        <title>Azospira restricta DSM 18626 genome sequence.</title>
        <authorList>
            <person name="Moe W.M."/>
        </authorList>
    </citation>
    <scope>NUCLEOTIDE SEQUENCE</scope>
    <source>
        <strain evidence="1">DSM 18626</strain>
    </source>
</reference>
<protein>
    <submittedName>
        <fullName evidence="1">Uncharacterized protein</fullName>
    </submittedName>
</protein>
<gene>
    <name evidence="1" type="ORF">IWH25_15010</name>
</gene>
<dbReference type="KEGG" id="ares:IWH25_15010"/>
<organism evidence="1 2">
    <name type="scientific">Azospira restricta</name>
    <dbReference type="NCBI Taxonomy" id="404405"/>
    <lineage>
        <taxon>Bacteria</taxon>
        <taxon>Pseudomonadati</taxon>
        <taxon>Pseudomonadota</taxon>
        <taxon>Betaproteobacteria</taxon>
        <taxon>Rhodocyclales</taxon>
        <taxon>Rhodocyclaceae</taxon>
        <taxon>Azospira</taxon>
    </lineage>
</organism>
<dbReference type="EMBL" id="CP064781">
    <property type="protein sequence ID" value="QRJ63044.1"/>
    <property type="molecule type" value="Genomic_DNA"/>
</dbReference>
<name>A0A974PX20_9RHOO</name>
<proteinExistence type="predicted"/>
<dbReference type="Proteomes" id="UP000663444">
    <property type="component" value="Chromosome"/>
</dbReference>